<evidence type="ECO:0000313" key="2">
    <source>
        <dbReference type="EMBL" id="KWX26181.1"/>
    </source>
</evidence>
<organism evidence="2 3">
    <name type="scientific">Mycolicibacterium wolinskyi</name>
    <dbReference type="NCBI Taxonomy" id="59750"/>
    <lineage>
        <taxon>Bacteria</taxon>
        <taxon>Bacillati</taxon>
        <taxon>Actinomycetota</taxon>
        <taxon>Actinomycetes</taxon>
        <taxon>Mycobacteriales</taxon>
        <taxon>Mycobacteriaceae</taxon>
        <taxon>Mycolicibacterium</taxon>
    </lineage>
</organism>
<dbReference type="PANTHER" id="PTHR43784:SF2">
    <property type="entry name" value="GDSL-LIKE LIPASE_ACYLHYDROLASE, PUTATIVE (AFU_ORTHOLOGUE AFUA_2G00820)-RELATED"/>
    <property type="match status" value="1"/>
</dbReference>
<dbReference type="SUPFAM" id="SSF52266">
    <property type="entry name" value="SGNH hydrolase"/>
    <property type="match status" value="1"/>
</dbReference>
<keyword evidence="3" id="KW-1185">Reference proteome</keyword>
<dbReference type="PATRIC" id="fig|59750.3.peg.584"/>
<sequence>MTSGSLRGRWLAGLLIVIGVVALAGGVAWASAGNRVATSPPARVQLEPPPPPERPALAVLGDSFSSGAGADWQTGWVQLVADSMCWTVLPASRPRGIGAQGGTGYTTAAADIGKLRYGDRVDAVMAGNPQIILVQGGINDRAARSEAITEAAAETFRAVKAKAGDAEFIVIGPVAPPDPTIPPEESARVSGAIAAAAHNVGVPYIDPVAERWLTNPAMWSPDHTNPNREGYREYAQRLVDKFVQAGVKPSCG</sequence>
<dbReference type="Gene3D" id="3.40.50.1110">
    <property type="entry name" value="SGNH hydrolase"/>
    <property type="match status" value="1"/>
</dbReference>
<dbReference type="EMBL" id="LGTW01000001">
    <property type="protein sequence ID" value="KWX26181.1"/>
    <property type="molecule type" value="Genomic_DNA"/>
</dbReference>
<evidence type="ECO:0000259" key="1">
    <source>
        <dbReference type="Pfam" id="PF13472"/>
    </source>
</evidence>
<accession>A0A132PV09</accession>
<gene>
    <name evidence="2" type="ORF">AFM11_02835</name>
</gene>
<dbReference type="Proteomes" id="UP000070612">
    <property type="component" value="Unassembled WGS sequence"/>
</dbReference>
<protein>
    <recommendedName>
        <fullName evidence="1">SGNH hydrolase-type esterase domain-containing protein</fullName>
    </recommendedName>
</protein>
<proteinExistence type="predicted"/>
<dbReference type="InterPro" id="IPR036514">
    <property type="entry name" value="SGNH_hydro_sf"/>
</dbReference>
<dbReference type="AlphaFoldDB" id="A0A132PV09"/>
<evidence type="ECO:0000313" key="3">
    <source>
        <dbReference type="Proteomes" id="UP000070612"/>
    </source>
</evidence>
<dbReference type="STRING" id="59750.AWC31_35615"/>
<dbReference type="Pfam" id="PF13472">
    <property type="entry name" value="Lipase_GDSL_2"/>
    <property type="match status" value="1"/>
</dbReference>
<reference evidence="2 3" key="1">
    <citation type="submission" date="2015-07" db="EMBL/GenBank/DDBJ databases">
        <title>A draft genome sequence of Mycobacterium wolinskyi.</title>
        <authorList>
            <person name="de Man T.J."/>
            <person name="Perry K.A."/>
            <person name="Coulliette A.D."/>
            <person name="Jensen B."/>
            <person name="Toney N.C."/>
            <person name="Limbago B.M."/>
            <person name="Noble-Wang J."/>
        </authorList>
    </citation>
    <scope>NUCLEOTIDE SEQUENCE [LARGE SCALE GENOMIC DNA]</scope>
    <source>
        <strain evidence="2 3">CDC_01</strain>
    </source>
</reference>
<dbReference type="PANTHER" id="PTHR43784">
    <property type="entry name" value="GDSL-LIKE LIPASE/ACYLHYDROLASE, PUTATIVE (AFU_ORTHOLOGUE AFUA_2G00820)-RELATED"/>
    <property type="match status" value="1"/>
</dbReference>
<dbReference type="RefSeq" id="WP_067843472.1">
    <property type="nucleotide sequence ID" value="NZ_LGTW01000001.1"/>
</dbReference>
<dbReference type="InterPro" id="IPR013830">
    <property type="entry name" value="SGNH_hydro"/>
</dbReference>
<feature type="domain" description="SGNH hydrolase-type esterase" evidence="1">
    <location>
        <begin position="59"/>
        <end position="232"/>
    </location>
</feature>
<dbReference type="InterPro" id="IPR053140">
    <property type="entry name" value="GDSL_Rv0518-like"/>
</dbReference>
<dbReference type="CDD" id="cd00229">
    <property type="entry name" value="SGNH_hydrolase"/>
    <property type="match status" value="1"/>
</dbReference>
<name>A0A132PV09_9MYCO</name>
<comment type="caution">
    <text evidence="2">The sequence shown here is derived from an EMBL/GenBank/DDBJ whole genome shotgun (WGS) entry which is preliminary data.</text>
</comment>